<dbReference type="RefSeq" id="WP_006339447.1">
    <property type="nucleotide sequence ID" value="NZ_BAHC01000245.1"/>
</dbReference>
<name>K6WP17_9ACTN</name>
<reference evidence="2 3" key="1">
    <citation type="submission" date="2012-08" db="EMBL/GenBank/DDBJ databases">
        <title>Whole genome shotgun sequence of Gordonia rhizosphera NBRC 16068.</title>
        <authorList>
            <person name="Takarada H."/>
            <person name="Isaki S."/>
            <person name="Hosoyama A."/>
            <person name="Tsuchikane K."/>
            <person name="Katsumata H."/>
            <person name="Baba S."/>
            <person name="Ohji S."/>
            <person name="Yamazaki S."/>
            <person name="Fujita N."/>
        </authorList>
    </citation>
    <scope>NUCLEOTIDE SEQUENCE [LARGE SCALE GENOMIC DNA]</scope>
    <source>
        <strain evidence="2 3">NBRC 16068</strain>
    </source>
</reference>
<dbReference type="InterPro" id="IPR017520">
    <property type="entry name" value="CHP03086"/>
</dbReference>
<evidence type="ECO:0000313" key="2">
    <source>
        <dbReference type="EMBL" id="GAB93852.1"/>
    </source>
</evidence>
<comment type="caution">
    <text evidence="2">The sequence shown here is derived from an EMBL/GenBank/DDBJ whole genome shotgun (WGS) entry which is preliminary data.</text>
</comment>
<dbReference type="OrthoDB" id="5185819at2"/>
<dbReference type="Gene3D" id="1.20.120.450">
    <property type="entry name" value="dinb family like domain"/>
    <property type="match status" value="1"/>
</dbReference>
<dbReference type="EMBL" id="BAHC01000245">
    <property type="protein sequence ID" value="GAB93852.1"/>
    <property type="molecule type" value="Genomic_DNA"/>
</dbReference>
<dbReference type="InterPro" id="IPR034660">
    <property type="entry name" value="DinB/YfiT-like"/>
</dbReference>
<sequence length="192" mass="20554">MTTSTDTSYINNSDVAGRFRVLADRFASVLDTAPPSAWGAPSPCDGWTARDVVGHVIESQRDFFARHDIDLGGMPDLDDPAAAWHAHASVVEERLDDPAVGSKAFDGHFGPTTVGDTILSFYGFDLVAHRWDVATAVGVDLRFTDDELEFMETAADGFGAALYSDGVCKSGVEAPAGSDRQTRLLARLGRTS</sequence>
<dbReference type="NCBIfam" id="TIGR03083">
    <property type="entry name" value="maleylpyruvate isomerase family mycothiol-dependent enzyme"/>
    <property type="match status" value="1"/>
</dbReference>
<dbReference type="NCBIfam" id="TIGR03086">
    <property type="entry name" value="TIGR03086 family metal-binding protein"/>
    <property type="match status" value="1"/>
</dbReference>
<dbReference type="GO" id="GO:0046872">
    <property type="term" value="F:metal ion binding"/>
    <property type="evidence" value="ECO:0007669"/>
    <property type="project" value="InterPro"/>
</dbReference>
<keyword evidence="3" id="KW-1185">Reference proteome</keyword>
<gene>
    <name evidence="2" type="ORF">GORHZ_245_00900</name>
</gene>
<dbReference type="STRING" id="1108045.GORHZ_245_00900"/>
<evidence type="ECO:0000259" key="1">
    <source>
        <dbReference type="Pfam" id="PF11716"/>
    </source>
</evidence>
<dbReference type="AlphaFoldDB" id="K6WP17"/>
<evidence type="ECO:0000313" key="3">
    <source>
        <dbReference type="Proteomes" id="UP000008363"/>
    </source>
</evidence>
<organism evidence="2 3">
    <name type="scientific">Gordonia rhizosphera NBRC 16068</name>
    <dbReference type="NCBI Taxonomy" id="1108045"/>
    <lineage>
        <taxon>Bacteria</taxon>
        <taxon>Bacillati</taxon>
        <taxon>Actinomycetota</taxon>
        <taxon>Actinomycetes</taxon>
        <taxon>Mycobacteriales</taxon>
        <taxon>Gordoniaceae</taxon>
        <taxon>Gordonia</taxon>
    </lineage>
</organism>
<accession>K6WP17</accession>
<dbReference type="Pfam" id="PF11716">
    <property type="entry name" value="MDMPI_N"/>
    <property type="match status" value="1"/>
</dbReference>
<protein>
    <recommendedName>
        <fullName evidence="1">Mycothiol-dependent maleylpyruvate isomerase metal-binding domain-containing protein</fullName>
    </recommendedName>
</protein>
<dbReference type="InterPro" id="IPR024344">
    <property type="entry name" value="MDMPI_metal-binding"/>
</dbReference>
<dbReference type="InterPro" id="IPR017517">
    <property type="entry name" value="Maleyloyr_isom"/>
</dbReference>
<proteinExistence type="predicted"/>
<dbReference type="SUPFAM" id="SSF109854">
    <property type="entry name" value="DinB/YfiT-like putative metalloenzymes"/>
    <property type="match status" value="1"/>
</dbReference>
<dbReference type="Proteomes" id="UP000008363">
    <property type="component" value="Unassembled WGS sequence"/>
</dbReference>
<dbReference type="eggNOG" id="ENOG5032HTX">
    <property type="taxonomic scope" value="Bacteria"/>
</dbReference>
<feature type="domain" description="Mycothiol-dependent maleylpyruvate isomerase metal-binding" evidence="1">
    <location>
        <begin position="20"/>
        <end position="134"/>
    </location>
</feature>